<gene>
    <name evidence="3" type="ORF">CDL12_08824</name>
</gene>
<reference evidence="4" key="1">
    <citation type="journal article" date="2018" name="Gigascience">
        <title>Genome assembly of the Pink Ipe (Handroanthus impetiginosus, Bignoniaceae), a highly valued, ecologically keystone Neotropical timber forest tree.</title>
        <authorList>
            <person name="Silva-Junior O.B."/>
            <person name="Grattapaglia D."/>
            <person name="Novaes E."/>
            <person name="Collevatti R.G."/>
        </authorList>
    </citation>
    <scope>NUCLEOTIDE SEQUENCE [LARGE SCALE GENOMIC DNA]</scope>
    <source>
        <strain evidence="4">cv. UFG-1</strain>
    </source>
</reference>
<evidence type="ECO:0000256" key="1">
    <source>
        <dbReference type="SAM" id="MobiDB-lite"/>
    </source>
</evidence>
<protein>
    <recommendedName>
        <fullName evidence="5">Transmembrane protein</fullName>
    </recommendedName>
</protein>
<evidence type="ECO:0000313" key="4">
    <source>
        <dbReference type="Proteomes" id="UP000231279"/>
    </source>
</evidence>
<evidence type="ECO:0000256" key="2">
    <source>
        <dbReference type="SAM" id="Phobius"/>
    </source>
</evidence>
<evidence type="ECO:0008006" key="5">
    <source>
        <dbReference type="Google" id="ProtNLM"/>
    </source>
</evidence>
<keyword evidence="2" id="KW-0812">Transmembrane</keyword>
<dbReference type="PANTHER" id="PTHR33919:SF7">
    <property type="entry name" value="PROTEIN, PUTATIVE-RELATED"/>
    <property type="match status" value="1"/>
</dbReference>
<evidence type="ECO:0000313" key="3">
    <source>
        <dbReference type="EMBL" id="PIN18519.1"/>
    </source>
</evidence>
<dbReference type="AlphaFoldDB" id="A0A2G9HLW9"/>
<keyword evidence="2" id="KW-0472">Membrane</keyword>
<organism evidence="3 4">
    <name type="scientific">Handroanthus impetiginosus</name>
    <dbReference type="NCBI Taxonomy" id="429701"/>
    <lineage>
        <taxon>Eukaryota</taxon>
        <taxon>Viridiplantae</taxon>
        <taxon>Streptophyta</taxon>
        <taxon>Embryophyta</taxon>
        <taxon>Tracheophyta</taxon>
        <taxon>Spermatophyta</taxon>
        <taxon>Magnoliopsida</taxon>
        <taxon>eudicotyledons</taxon>
        <taxon>Gunneridae</taxon>
        <taxon>Pentapetalae</taxon>
        <taxon>asterids</taxon>
        <taxon>lamiids</taxon>
        <taxon>Lamiales</taxon>
        <taxon>Bignoniaceae</taxon>
        <taxon>Crescentiina</taxon>
        <taxon>Tabebuia alliance</taxon>
        <taxon>Handroanthus</taxon>
    </lineage>
</organism>
<comment type="caution">
    <text evidence="3">The sequence shown here is derived from an EMBL/GenBank/DDBJ whole genome shotgun (WGS) entry which is preliminary data.</text>
</comment>
<dbReference type="EMBL" id="NKXS01001448">
    <property type="protein sequence ID" value="PIN18519.1"/>
    <property type="molecule type" value="Genomic_DNA"/>
</dbReference>
<name>A0A2G9HLW9_9LAMI</name>
<keyword evidence="2" id="KW-1133">Transmembrane helix</keyword>
<feature type="transmembrane region" description="Helical" evidence="2">
    <location>
        <begin position="69"/>
        <end position="88"/>
    </location>
</feature>
<keyword evidence="4" id="KW-1185">Reference proteome</keyword>
<dbReference type="Proteomes" id="UP000231279">
    <property type="component" value="Unassembled WGS sequence"/>
</dbReference>
<proteinExistence type="predicted"/>
<accession>A0A2G9HLW9</accession>
<dbReference type="PANTHER" id="PTHR33919">
    <property type="entry name" value="OS09G0127700 PROTEIN"/>
    <property type="match status" value="1"/>
</dbReference>
<dbReference type="OrthoDB" id="1892673at2759"/>
<feature type="region of interest" description="Disordered" evidence="1">
    <location>
        <begin position="1"/>
        <end position="26"/>
    </location>
</feature>
<sequence>MVAPGNVNPKGIQAPPPPGQGRTPIKAAGVAAPSIGSEGAYQGTPRTAAATQHSTEVLHQRKKLPFCPARMAIAGFVVAVGIGYLTLYSKKKPEATAMDVAKVVTGTGSPESARRRN</sequence>